<protein>
    <recommendedName>
        <fullName evidence="7">Protein kinase domain-containing protein</fullName>
    </recommendedName>
</protein>
<feature type="compositionally biased region" description="Low complexity" evidence="6">
    <location>
        <begin position="814"/>
        <end position="827"/>
    </location>
</feature>
<feature type="compositionally biased region" description="Low complexity" evidence="6">
    <location>
        <begin position="710"/>
        <end position="728"/>
    </location>
</feature>
<dbReference type="InterPro" id="IPR020635">
    <property type="entry name" value="Tyr_kinase_cat_dom"/>
</dbReference>
<dbReference type="PROSITE" id="PS50011">
    <property type="entry name" value="PROTEIN_KINASE_DOM"/>
    <property type="match status" value="1"/>
</dbReference>
<evidence type="ECO:0000313" key="8">
    <source>
        <dbReference type="EMBL" id="PWY99224.1"/>
    </source>
</evidence>
<dbReference type="OrthoDB" id="2553267at2759"/>
<feature type="compositionally biased region" description="Basic and acidic residues" evidence="6">
    <location>
        <begin position="496"/>
        <end position="514"/>
    </location>
</feature>
<dbReference type="PROSITE" id="PS00109">
    <property type="entry name" value="PROTEIN_KINASE_TYR"/>
    <property type="match status" value="1"/>
</dbReference>
<feature type="compositionally biased region" description="Polar residues" evidence="6">
    <location>
        <begin position="1366"/>
        <end position="1384"/>
    </location>
</feature>
<evidence type="ECO:0000259" key="7">
    <source>
        <dbReference type="PROSITE" id="PS50011"/>
    </source>
</evidence>
<feature type="compositionally biased region" description="Polar residues" evidence="6">
    <location>
        <begin position="1119"/>
        <end position="1136"/>
    </location>
</feature>
<comment type="similarity">
    <text evidence="1">Belongs to the protein kinase superfamily. STE Ser/Thr protein kinase family. STE20 subfamily.</text>
</comment>
<feature type="compositionally biased region" description="Basic and acidic residues" evidence="6">
    <location>
        <begin position="453"/>
        <end position="467"/>
    </location>
</feature>
<feature type="compositionally biased region" description="Low complexity" evidence="6">
    <location>
        <begin position="246"/>
        <end position="266"/>
    </location>
</feature>
<feature type="compositionally biased region" description="Low complexity" evidence="6">
    <location>
        <begin position="1003"/>
        <end position="1016"/>
    </location>
</feature>
<comment type="catalytic activity">
    <reaction evidence="4">
        <text>L-threonyl-[protein] + ATP = O-phospho-L-threonyl-[protein] + ADP + H(+)</text>
        <dbReference type="Rhea" id="RHEA:46608"/>
        <dbReference type="Rhea" id="RHEA-COMP:11060"/>
        <dbReference type="Rhea" id="RHEA-COMP:11605"/>
        <dbReference type="ChEBI" id="CHEBI:15378"/>
        <dbReference type="ChEBI" id="CHEBI:30013"/>
        <dbReference type="ChEBI" id="CHEBI:30616"/>
        <dbReference type="ChEBI" id="CHEBI:61977"/>
        <dbReference type="ChEBI" id="CHEBI:456216"/>
        <dbReference type="EC" id="2.7.11.1"/>
    </reaction>
</comment>
<feature type="region of interest" description="Disordered" evidence="6">
    <location>
        <begin position="1233"/>
        <end position="1264"/>
    </location>
</feature>
<evidence type="ECO:0000256" key="6">
    <source>
        <dbReference type="SAM" id="MobiDB-lite"/>
    </source>
</evidence>
<dbReference type="Gene3D" id="1.10.510.10">
    <property type="entry name" value="Transferase(Phosphotransferase) domain 1"/>
    <property type="match status" value="1"/>
</dbReference>
<feature type="domain" description="Protein kinase" evidence="7">
    <location>
        <begin position="1482"/>
        <end position="1741"/>
    </location>
</feature>
<feature type="compositionally biased region" description="Low complexity" evidence="6">
    <location>
        <begin position="1809"/>
        <end position="1825"/>
    </location>
</feature>
<feature type="compositionally biased region" description="Low complexity" evidence="6">
    <location>
        <begin position="90"/>
        <end position="101"/>
    </location>
</feature>
<dbReference type="SMART" id="SM00285">
    <property type="entry name" value="PBD"/>
    <property type="match status" value="1"/>
</dbReference>
<evidence type="ECO:0000313" key="9">
    <source>
        <dbReference type="Proteomes" id="UP000246740"/>
    </source>
</evidence>
<feature type="region of interest" description="Disordered" evidence="6">
    <location>
        <begin position="1759"/>
        <end position="1841"/>
    </location>
</feature>
<evidence type="ECO:0000256" key="3">
    <source>
        <dbReference type="ARBA" id="ARBA00022840"/>
    </source>
</evidence>
<dbReference type="Gene3D" id="3.90.810.10">
    <property type="entry name" value="CRIB domain"/>
    <property type="match status" value="1"/>
</dbReference>
<feature type="region of interest" description="Disordered" evidence="6">
    <location>
        <begin position="450"/>
        <end position="514"/>
    </location>
</feature>
<dbReference type="InterPro" id="IPR036936">
    <property type="entry name" value="CRIB_dom_sf"/>
</dbReference>
<evidence type="ECO:0000256" key="5">
    <source>
        <dbReference type="ARBA" id="ARBA00048679"/>
    </source>
</evidence>
<organism evidence="8 9">
    <name type="scientific">Testicularia cyperi</name>
    <dbReference type="NCBI Taxonomy" id="1882483"/>
    <lineage>
        <taxon>Eukaryota</taxon>
        <taxon>Fungi</taxon>
        <taxon>Dikarya</taxon>
        <taxon>Basidiomycota</taxon>
        <taxon>Ustilaginomycotina</taxon>
        <taxon>Ustilaginomycetes</taxon>
        <taxon>Ustilaginales</taxon>
        <taxon>Anthracoideaceae</taxon>
        <taxon>Testicularia</taxon>
    </lineage>
</organism>
<feature type="compositionally biased region" description="Low complexity" evidence="6">
    <location>
        <begin position="613"/>
        <end position="646"/>
    </location>
</feature>
<feature type="compositionally biased region" description="Polar residues" evidence="6">
    <location>
        <begin position="1832"/>
        <end position="1841"/>
    </location>
</feature>
<feature type="region of interest" description="Disordered" evidence="6">
    <location>
        <begin position="1"/>
        <end position="70"/>
    </location>
</feature>
<feature type="region of interest" description="Disordered" evidence="6">
    <location>
        <begin position="85"/>
        <end position="167"/>
    </location>
</feature>
<keyword evidence="2" id="KW-0547">Nucleotide-binding</keyword>
<dbReference type="InterPro" id="IPR000719">
    <property type="entry name" value="Prot_kinase_dom"/>
</dbReference>
<dbReference type="SUPFAM" id="SSF56112">
    <property type="entry name" value="Protein kinase-like (PK-like)"/>
    <property type="match status" value="1"/>
</dbReference>
<dbReference type="STRING" id="1882483.A0A317XLN7"/>
<dbReference type="PANTHER" id="PTHR45832:SF22">
    <property type="entry name" value="SERINE_THREONINE-PROTEIN KINASE SAMKA-RELATED"/>
    <property type="match status" value="1"/>
</dbReference>
<evidence type="ECO:0000256" key="4">
    <source>
        <dbReference type="ARBA" id="ARBA00047899"/>
    </source>
</evidence>
<dbReference type="GO" id="GO:0004674">
    <property type="term" value="F:protein serine/threonine kinase activity"/>
    <property type="evidence" value="ECO:0007669"/>
    <property type="project" value="UniProtKB-EC"/>
</dbReference>
<dbReference type="InParanoid" id="A0A317XLN7"/>
<feature type="region of interest" description="Disordered" evidence="6">
    <location>
        <begin position="1080"/>
        <end position="1100"/>
    </location>
</feature>
<evidence type="ECO:0000256" key="2">
    <source>
        <dbReference type="ARBA" id="ARBA00022741"/>
    </source>
</evidence>
<feature type="compositionally biased region" description="Acidic residues" evidence="6">
    <location>
        <begin position="1767"/>
        <end position="1798"/>
    </location>
</feature>
<feature type="compositionally biased region" description="Low complexity" evidence="6">
    <location>
        <begin position="1164"/>
        <end position="1173"/>
    </location>
</feature>
<dbReference type="GO" id="GO:0005524">
    <property type="term" value="F:ATP binding"/>
    <property type="evidence" value="ECO:0007669"/>
    <property type="project" value="UniProtKB-KW"/>
</dbReference>
<feature type="compositionally biased region" description="Polar residues" evidence="6">
    <location>
        <begin position="768"/>
        <end position="781"/>
    </location>
</feature>
<feature type="compositionally biased region" description="Polar residues" evidence="6">
    <location>
        <begin position="1435"/>
        <end position="1453"/>
    </location>
</feature>
<dbReference type="Proteomes" id="UP000246740">
    <property type="component" value="Unassembled WGS sequence"/>
</dbReference>
<feature type="region of interest" description="Disordered" evidence="6">
    <location>
        <begin position="191"/>
        <end position="269"/>
    </location>
</feature>
<evidence type="ECO:0000256" key="1">
    <source>
        <dbReference type="ARBA" id="ARBA00008874"/>
    </source>
</evidence>
<feature type="compositionally biased region" description="Low complexity" evidence="6">
    <location>
        <begin position="918"/>
        <end position="949"/>
    </location>
</feature>
<sequence>MLRNRSDEYEASASTGSSSRRAKSRTPAHLVTSSQSSSQTTTAESSYHLDPSARSGSVSPYSYHDASVSRDYYSPKDALRVLTTASLDRSVSPQSSSISPSFNYDRDLPDLPPDALSDLDINTLAPMSAERGDDEVRSRRRSAYEPNLIQPAVPSPSATSKRAGPNLRFASSATSAAVTAGLKKLGKKSAAALRRPLTSQDASSHPAGLSLPRLRTAGAGPQLSPATATTPSEPESPAIVFSPYEATSPSASAGTPASTASGPTATNLPERRDEFLHGADPDIGLPYDVAHNVHVDVGPHGYTGLPSSWAQVLMSHGIDDQSIRDDPEAAARLIEERTEYYVQKEVEMGADESDTRRILSRTLAADNDLSHVLTSSRLKREEMQQLGRTLSNASTSYSSVLEKGWDLGSPPTLKTSASFSPLPAKSPLLPDFSTDDDDWADALLSYVPSESADADKQKRPRSQKGEILDDGSSGEKALRRRSRSLNGLGIGLPRDTTPRRTADRQSRILDHETPKASLRLRSSLKLDERVPDSRPRRAIGAHEEIEEQEKLRDSLDAIRRAGGSRNGANFSDDDQYDEDVEEVETVQIAQAAKATKGSLRPVRASDISHRRASPSAASSEFGSPQVSPSSSHSDLASLRSAASPRHIVARLSPPTTNNDTRRSQNESASAPRRPMSRPPLERLPSAPAPKIRTDLAREAAVRDFVDRDMSSSPLGTSSSGHSSRNRSPALTLATSSLGHHHGVQSGSAATSVVSCRRGGTSPELQLKDSYTQSPSSYTSGSFLRGLDSALPPSSEIGESHRQGTQDSWTSNPVSHSASGSGSASGSAHGHGAGSSDGGHGRARNLGLRDRRNIPPRIYPPSTSTRWAHINQDDGNATFASGVKKPARTVSPNLPGLQRQTSNESLARPDRSPYSDNFRPPSSASTSAPRSAQSQTQTSQGHSHQQQRTSLRSIRSNGSSAGMLQLDRDVRQNQPYSAGSSREAGSVSPSPAAYGSDVYQQQTSRGSVSSASSVRDSLGPPPPPPPKATSPTLSATSYSVPSPGIRKQPEYILPGADGFYTAPSSNGLSGTRVPAVAVHLGGDRLRPPPASASPSPSNASLGEVADYEHTIAEWLRDDGSQSPGTASYSDAFETSSQRSRDSPLPPVPAEDLQEIEREKTRQYLLQKQQQQQQLLDEHSERARREADAQLRARATLATSVSTSERQKSRSPRLPAISPTYSPTEQFELLDDYISGSGFEDDDDSDDDHEHGFERGRQSGFSAKRATNDDFDDARSFISIGPRAMDDARRFPVSMHYASGFDTESMLGDDSEAIRTFRELMLARQSMDLDDVLPMTIGSAAAPPVPALPSASEIKAKVAAASTPPMPSNASSSWNKSDVTPQQKATGSRALKQPTVSSPAATTSTVISTKDNSRVTLGSTPKANPAMSGSKAGSPGLSKSPSPQSQAPTKRSSPSPKVKEPVHLPQKLTYLRDTLEARPSADRFRDIEMIGDGESGPVYAANDTVKKRRVAIKMVRIGSGDEEPSPRLQGLAKEVRLWKACPHANLVQLYATFAMDEAIWIVQELAERSLADVIVFKDAGVELTEGRMSRIMCDLVEALQFLHERDVIHRDVRSDNVMVSRMGVCKLSDFTHAGELGAGRSSRNSVVGTPYWMAPEVIRADSYDARCDIWSLGVVLWEMIEGDPPRVDFPPLRAITLTAKMGLPALSNPDSLSHELKSFLHWATEREADKRPSAEMLAMSDFLSDPSGRKDIVEMLEEARLAESRAAEAEAEAEAEDHDDQDQYQDEDADPNQDQDDNDEQEFKSGRQHSRSTAATSDSASASATTSTRRRRQSWNSDSTTKG</sequence>
<feature type="compositionally biased region" description="Low complexity" evidence="6">
    <location>
        <begin position="1392"/>
        <end position="1407"/>
    </location>
</feature>
<accession>A0A317XLN7</accession>
<gene>
    <name evidence="8" type="ORF">BCV70DRAFT_126596</name>
</gene>
<feature type="compositionally biased region" description="Acidic residues" evidence="6">
    <location>
        <begin position="571"/>
        <end position="584"/>
    </location>
</feature>
<feature type="compositionally biased region" description="Low complexity" evidence="6">
    <location>
        <begin position="32"/>
        <end position="46"/>
    </location>
</feature>
<feature type="region of interest" description="Disordered" evidence="6">
    <location>
        <begin position="1356"/>
        <end position="1465"/>
    </location>
</feature>
<dbReference type="GO" id="GO:0004713">
    <property type="term" value="F:protein tyrosine kinase activity"/>
    <property type="evidence" value="ECO:0007669"/>
    <property type="project" value="InterPro"/>
</dbReference>
<dbReference type="InterPro" id="IPR051931">
    <property type="entry name" value="PAK3-like"/>
</dbReference>
<feature type="compositionally biased region" description="Polar residues" evidence="6">
    <location>
        <begin position="1028"/>
        <end position="1039"/>
    </location>
</feature>
<feature type="compositionally biased region" description="Polar residues" evidence="6">
    <location>
        <begin position="804"/>
        <end position="813"/>
    </location>
</feature>
<dbReference type="InterPro" id="IPR011009">
    <property type="entry name" value="Kinase-like_dom_sf"/>
</dbReference>
<reference evidence="8 9" key="1">
    <citation type="journal article" date="2018" name="Mol. Biol. Evol.">
        <title>Broad Genomic Sampling Reveals a Smut Pathogenic Ancestry of the Fungal Clade Ustilaginomycotina.</title>
        <authorList>
            <person name="Kijpornyongpan T."/>
            <person name="Mondo S.J."/>
            <person name="Barry K."/>
            <person name="Sandor L."/>
            <person name="Lee J."/>
            <person name="Lipzen A."/>
            <person name="Pangilinan J."/>
            <person name="LaButti K."/>
            <person name="Hainaut M."/>
            <person name="Henrissat B."/>
            <person name="Grigoriev I.V."/>
            <person name="Spatafora J.W."/>
            <person name="Aime M.C."/>
        </authorList>
    </citation>
    <scope>NUCLEOTIDE SEQUENCE [LARGE SCALE GENOMIC DNA]</scope>
    <source>
        <strain evidence="8 9">MCA 3645</strain>
    </source>
</reference>
<dbReference type="InterPro" id="IPR008266">
    <property type="entry name" value="Tyr_kinase_AS"/>
</dbReference>
<feature type="region of interest" description="Disordered" evidence="6">
    <location>
        <begin position="528"/>
        <end position="957"/>
    </location>
</feature>
<feature type="region of interest" description="Disordered" evidence="6">
    <location>
        <begin position="972"/>
        <end position="1045"/>
    </location>
</feature>
<keyword evidence="3" id="KW-0067">ATP-binding</keyword>
<feature type="compositionally biased region" description="Polar residues" evidence="6">
    <location>
        <begin position="224"/>
        <end position="233"/>
    </location>
</feature>
<feature type="compositionally biased region" description="Polar residues" evidence="6">
    <location>
        <begin position="744"/>
        <end position="753"/>
    </location>
</feature>
<dbReference type="Pfam" id="PF00069">
    <property type="entry name" value="Pkinase"/>
    <property type="match status" value="1"/>
</dbReference>
<feature type="compositionally biased region" description="Basic and acidic residues" evidence="6">
    <location>
        <begin position="1246"/>
        <end position="1255"/>
    </location>
</feature>
<feature type="compositionally biased region" description="Basic and acidic residues" evidence="6">
    <location>
        <begin position="691"/>
        <end position="709"/>
    </location>
</feature>
<dbReference type="EMBL" id="KZ819196">
    <property type="protein sequence ID" value="PWY99224.1"/>
    <property type="molecule type" value="Genomic_DNA"/>
</dbReference>
<keyword evidence="9" id="KW-1185">Reference proteome</keyword>
<feature type="compositionally biased region" description="Basic and acidic residues" evidence="6">
    <location>
        <begin position="1174"/>
        <end position="1189"/>
    </location>
</feature>
<feature type="compositionally biased region" description="Gly residues" evidence="6">
    <location>
        <begin position="828"/>
        <end position="837"/>
    </location>
</feature>
<dbReference type="InterPro" id="IPR000095">
    <property type="entry name" value="CRIB_dom"/>
</dbReference>
<feature type="compositionally biased region" description="Pro residues" evidence="6">
    <location>
        <begin position="1018"/>
        <end position="1027"/>
    </location>
</feature>
<comment type="catalytic activity">
    <reaction evidence="5">
        <text>L-seryl-[protein] + ATP = O-phospho-L-seryl-[protein] + ADP + H(+)</text>
        <dbReference type="Rhea" id="RHEA:17989"/>
        <dbReference type="Rhea" id="RHEA-COMP:9863"/>
        <dbReference type="Rhea" id="RHEA-COMP:11604"/>
        <dbReference type="ChEBI" id="CHEBI:15378"/>
        <dbReference type="ChEBI" id="CHEBI:29999"/>
        <dbReference type="ChEBI" id="CHEBI:30616"/>
        <dbReference type="ChEBI" id="CHEBI:83421"/>
        <dbReference type="ChEBI" id="CHEBI:456216"/>
        <dbReference type="EC" id="2.7.11.1"/>
    </reaction>
</comment>
<name>A0A317XLN7_9BASI</name>
<dbReference type="SMART" id="SM00219">
    <property type="entry name" value="TyrKc"/>
    <property type="match status" value="1"/>
</dbReference>
<feature type="region of interest" description="Disordered" evidence="6">
    <location>
        <begin position="1116"/>
        <end position="1150"/>
    </location>
</feature>
<feature type="compositionally biased region" description="Low complexity" evidence="6">
    <location>
        <begin position="484"/>
        <end position="495"/>
    </location>
</feature>
<dbReference type="Pfam" id="PF00786">
    <property type="entry name" value="PBD"/>
    <property type="match status" value="1"/>
</dbReference>
<feature type="compositionally biased region" description="Basic and acidic residues" evidence="6">
    <location>
        <begin position="528"/>
        <end position="559"/>
    </location>
</feature>
<proteinExistence type="inferred from homology"/>
<feature type="region of interest" description="Disordered" evidence="6">
    <location>
        <begin position="1164"/>
        <end position="1218"/>
    </location>
</feature>
<dbReference type="PANTHER" id="PTHR45832">
    <property type="entry name" value="SERINE/THREONINE-PROTEIN KINASE SAMKA-RELATED-RELATED"/>
    <property type="match status" value="1"/>
</dbReference>